<keyword evidence="1" id="KW-0472">Membrane</keyword>
<keyword evidence="1" id="KW-1133">Transmembrane helix</keyword>
<reference evidence="2" key="1">
    <citation type="journal article" date="2014" name="Nat. Commun.">
        <title>The emerging biofuel crop Camelina sativa retains a highly undifferentiated hexaploid genome structure.</title>
        <authorList>
            <person name="Kagale S."/>
            <person name="Koh C."/>
            <person name="Nixon J."/>
            <person name="Bollina V."/>
            <person name="Clarke W.E."/>
            <person name="Tuteja R."/>
            <person name="Spillane C."/>
            <person name="Robinson S.J."/>
            <person name="Links M.G."/>
            <person name="Clarke C."/>
            <person name="Higgins E.E."/>
            <person name="Huebert T."/>
            <person name="Sharpe A.G."/>
            <person name="Parkin I.A."/>
        </authorList>
    </citation>
    <scope>NUCLEOTIDE SEQUENCE [LARGE SCALE GENOMIC DNA]</scope>
    <source>
        <strain evidence="2">cv. DH55</strain>
    </source>
</reference>
<evidence type="ECO:0000313" key="2">
    <source>
        <dbReference type="Proteomes" id="UP000694864"/>
    </source>
</evidence>
<organism evidence="2 3">
    <name type="scientific">Camelina sativa</name>
    <name type="common">False flax</name>
    <name type="synonym">Myagrum sativum</name>
    <dbReference type="NCBI Taxonomy" id="90675"/>
    <lineage>
        <taxon>Eukaryota</taxon>
        <taxon>Viridiplantae</taxon>
        <taxon>Streptophyta</taxon>
        <taxon>Embryophyta</taxon>
        <taxon>Tracheophyta</taxon>
        <taxon>Spermatophyta</taxon>
        <taxon>Magnoliopsida</taxon>
        <taxon>eudicotyledons</taxon>
        <taxon>Gunneridae</taxon>
        <taxon>Pentapetalae</taxon>
        <taxon>rosids</taxon>
        <taxon>malvids</taxon>
        <taxon>Brassicales</taxon>
        <taxon>Brassicaceae</taxon>
        <taxon>Camelineae</taxon>
        <taxon>Camelina</taxon>
    </lineage>
</organism>
<sequence>MKGFERRCIFSAISTRRVRRFTPLRFKEGKCVSDKIQCGAASDLHLHLSEDAVPCYFGAENWISRIHVIKGEKGYPFHSPLIYFGQLRKCIINMSSSVIKFKILRFVYSFIFLTPLLDSHIMLEILIFYY</sequence>
<evidence type="ECO:0000313" key="3">
    <source>
        <dbReference type="RefSeq" id="XP_010494463.1"/>
    </source>
</evidence>
<proteinExistence type="predicted"/>
<name>A0ABM0Y2I1_CAMSA</name>
<dbReference type="GeneID" id="104771609"/>
<protein>
    <submittedName>
        <fullName evidence="3">Uncharacterized protein LOC104771609</fullName>
    </submittedName>
</protein>
<accession>A0ABM0Y2I1</accession>
<gene>
    <name evidence="3" type="primary">LOC104771609</name>
</gene>
<feature type="transmembrane region" description="Helical" evidence="1">
    <location>
        <begin position="106"/>
        <end position="129"/>
    </location>
</feature>
<reference evidence="3" key="2">
    <citation type="submission" date="2025-08" db="UniProtKB">
        <authorList>
            <consortium name="RefSeq"/>
        </authorList>
    </citation>
    <scope>IDENTIFICATION</scope>
    <source>
        <tissue evidence="3">Leaf</tissue>
    </source>
</reference>
<evidence type="ECO:0000256" key="1">
    <source>
        <dbReference type="SAM" id="Phobius"/>
    </source>
</evidence>
<keyword evidence="2" id="KW-1185">Reference proteome</keyword>
<keyword evidence="1" id="KW-0812">Transmembrane</keyword>
<dbReference type="RefSeq" id="XP_010494463.1">
    <property type="nucleotide sequence ID" value="XM_010496161.2"/>
</dbReference>
<dbReference type="Proteomes" id="UP000694864">
    <property type="component" value="Chromosome 20"/>
</dbReference>